<reference evidence="2 3" key="1">
    <citation type="submission" date="2020-09" db="EMBL/GenBank/DDBJ databases">
        <title>Genome sequences of type strains of Chitinophaga qingshengii and Chitinophaga varians.</title>
        <authorList>
            <person name="Kittiwongwattana C."/>
        </authorList>
    </citation>
    <scope>NUCLEOTIDE SEQUENCE [LARGE SCALE GENOMIC DNA]</scope>
    <source>
        <strain evidence="2 3">JCM 30026</strain>
    </source>
</reference>
<dbReference type="SUPFAM" id="SSF69279">
    <property type="entry name" value="Phage tail proteins"/>
    <property type="match status" value="2"/>
</dbReference>
<proteinExistence type="predicted"/>
<dbReference type="Proteomes" id="UP000659124">
    <property type="component" value="Unassembled WGS sequence"/>
</dbReference>
<organism evidence="2 3">
    <name type="scientific">Chitinophaga qingshengii</name>
    <dbReference type="NCBI Taxonomy" id="1569794"/>
    <lineage>
        <taxon>Bacteria</taxon>
        <taxon>Pseudomonadati</taxon>
        <taxon>Bacteroidota</taxon>
        <taxon>Chitinophagia</taxon>
        <taxon>Chitinophagales</taxon>
        <taxon>Chitinophagaceae</taxon>
        <taxon>Chitinophaga</taxon>
    </lineage>
</organism>
<dbReference type="EMBL" id="JACVFC010000006">
    <property type="protein sequence ID" value="MBC9934833.1"/>
    <property type="molecule type" value="Genomic_DNA"/>
</dbReference>
<evidence type="ECO:0000313" key="2">
    <source>
        <dbReference type="EMBL" id="MBC9934833.1"/>
    </source>
</evidence>
<gene>
    <name evidence="2" type="ORF">ICL07_30930</name>
</gene>
<sequence>MSQLTTPLFSVNGKPLTIFSHFSLSQTIFDHHLFTLTCPSEAIDGIAGLFTNSRDMIGTSFGASIAGVGLDGHLQFKGIITGIETSREAGHHQNVVMTGYSISVILDSGPHCKSWEEKSLSDIIQDVLRFFPQNLLDPQVQPLSAARPAYFVQYKESAWAFLCRLTATYGEWLYWDGSHLVIGPPGNKNKINLSYGSSLNSFNLALQARPAAMQYLSWDYCSNQVNTSQPKDVEQKAGANKLGGQLLNVSRKMYGTQPKQTSYVYNNKNQLDDMVTLRSAIECSKMIHFNGKSGHPGLSLGTAITVTGANVFGGNAEDYGEYQITSIEHYVDNYGNYRNEFTAIPASLKVPPVDIPSEPGCETQSGVVTDNNDPKGMGRVRVKLHWMNESEKTPWIRVAAAHAGGEKGTFFIPEKGEEVIIGFEGDNAARPYVIGSVYNGRDSNSFSNEGNDIKTIKTRSGHVIEFSDAGNGTHIIIRDPGGNEIRMDTRGKNITITSPETMTLNAKNMKLNVTDNMDVSVGKNKTETVGHDATHIVNNKTYLRSNEVHNEITEKMKTVVMEKIEEYTQIREMHVNGTTDIISTGLITIKSGKGVDYGE</sequence>
<dbReference type="Gene3D" id="2.40.50.230">
    <property type="entry name" value="Gp5 N-terminal domain"/>
    <property type="match status" value="1"/>
</dbReference>
<dbReference type="SUPFAM" id="SSF69255">
    <property type="entry name" value="gp5 N-terminal domain-like"/>
    <property type="match status" value="1"/>
</dbReference>
<dbReference type="RefSeq" id="WP_188091917.1">
    <property type="nucleotide sequence ID" value="NZ_JACVFC010000006.1"/>
</dbReference>
<dbReference type="SUPFAM" id="SSF69349">
    <property type="entry name" value="Phage fibre proteins"/>
    <property type="match status" value="1"/>
</dbReference>
<dbReference type="InterPro" id="IPR037026">
    <property type="entry name" value="Vgr_OB-fold_dom_sf"/>
</dbReference>
<feature type="domain" description="Gp5/Type VI secretion system Vgr protein OB-fold" evidence="1">
    <location>
        <begin position="365"/>
        <end position="438"/>
    </location>
</feature>
<dbReference type="Gene3D" id="2.30.110.50">
    <property type="match status" value="1"/>
</dbReference>
<dbReference type="Pfam" id="PF04717">
    <property type="entry name" value="Phage_base_V"/>
    <property type="match status" value="1"/>
</dbReference>
<evidence type="ECO:0000313" key="3">
    <source>
        <dbReference type="Proteomes" id="UP000659124"/>
    </source>
</evidence>
<dbReference type="Gene3D" id="3.55.50.10">
    <property type="entry name" value="Baseplate protein-like domains"/>
    <property type="match status" value="1"/>
</dbReference>
<dbReference type="InterPro" id="IPR006531">
    <property type="entry name" value="Gp5/Vgr_OB"/>
</dbReference>
<evidence type="ECO:0000259" key="1">
    <source>
        <dbReference type="Pfam" id="PF04717"/>
    </source>
</evidence>
<keyword evidence="3" id="KW-1185">Reference proteome</keyword>
<dbReference type="Pfam" id="PF05954">
    <property type="entry name" value="Phage_GPD"/>
    <property type="match status" value="1"/>
</dbReference>
<protein>
    <submittedName>
        <fullName evidence="2">Type VI secretion system tip protein VgrG</fullName>
    </submittedName>
</protein>
<name>A0ABR7TXP3_9BACT</name>
<accession>A0ABR7TXP3</accession>
<comment type="caution">
    <text evidence="2">The sequence shown here is derived from an EMBL/GenBank/DDBJ whole genome shotgun (WGS) entry which is preliminary data.</text>
</comment>